<dbReference type="Gene3D" id="2.60.200.20">
    <property type="match status" value="1"/>
</dbReference>
<feature type="region of interest" description="Disordered" evidence="1">
    <location>
        <begin position="543"/>
        <end position="583"/>
    </location>
</feature>
<evidence type="ECO:0000313" key="4">
    <source>
        <dbReference type="Proteomes" id="UP000016930"/>
    </source>
</evidence>
<feature type="compositionally biased region" description="Acidic residues" evidence="1">
    <location>
        <begin position="861"/>
        <end position="875"/>
    </location>
</feature>
<feature type="compositionally biased region" description="Low complexity" evidence="1">
    <location>
        <begin position="895"/>
        <end position="907"/>
    </location>
</feature>
<feature type="region of interest" description="Disordered" evidence="1">
    <location>
        <begin position="466"/>
        <end position="489"/>
    </location>
</feature>
<feature type="compositionally biased region" description="Basic and acidic residues" evidence="1">
    <location>
        <begin position="572"/>
        <end position="583"/>
    </location>
</feature>
<dbReference type="CDD" id="cd22673">
    <property type="entry name" value="FHA_Ki67"/>
    <property type="match status" value="1"/>
</dbReference>
<dbReference type="EMBL" id="KB445797">
    <property type="protein sequence ID" value="EMD36936.1"/>
    <property type="molecule type" value="Genomic_DNA"/>
</dbReference>
<feature type="compositionally biased region" description="Basic and acidic residues" evidence="1">
    <location>
        <begin position="1036"/>
        <end position="1045"/>
    </location>
</feature>
<feature type="compositionally biased region" description="Basic and acidic residues" evidence="1">
    <location>
        <begin position="399"/>
        <end position="427"/>
    </location>
</feature>
<evidence type="ECO:0000313" key="3">
    <source>
        <dbReference type="EMBL" id="EMD36936.1"/>
    </source>
</evidence>
<feature type="compositionally biased region" description="Acidic residues" evidence="1">
    <location>
        <begin position="322"/>
        <end position="333"/>
    </location>
</feature>
<feature type="compositionally biased region" description="Pro residues" evidence="1">
    <location>
        <begin position="245"/>
        <end position="254"/>
    </location>
</feature>
<dbReference type="Proteomes" id="UP000016930">
    <property type="component" value="Unassembled WGS sequence"/>
</dbReference>
<feature type="region of interest" description="Disordered" evidence="1">
    <location>
        <begin position="172"/>
        <end position="198"/>
    </location>
</feature>
<feature type="region of interest" description="Disordered" evidence="1">
    <location>
        <begin position="229"/>
        <end position="304"/>
    </location>
</feature>
<dbReference type="AlphaFoldDB" id="M2RDR7"/>
<feature type="domain" description="FHA" evidence="2">
    <location>
        <begin position="34"/>
        <end position="83"/>
    </location>
</feature>
<keyword evidence="4" id="KW-1185">Reference proteome</keyword>
<gene>
    <name evidence="3" type="ORF">CERSUDRAFT_73959</name>
</gene>
<sequence length="1045" mass="114699">MDASEVGRYGTLSLLKRLDPSTVVATYPIDDSEVTIGRDPNCSIRLYYPAVSAMHCKIFFDEDRKAFIQVLGTNGAIIDGCPVFPSSGPTPTIVPLPNQSTLDIHKRSFRFAYPPKHLRPLLLATPAASPAQSPTKTRRALRMSMIHSAHVFSPAPSTDPRVNLRVLQSPLKAPFGRAPGTPDHLKSRQGQADDDGEIVLVESDCPRVVEEERDLVILDHVTVPDVPLPFPASPSSPSQSFSRPPQSPVSPSPSPFTASSSTQNQAPAIPYSPVRSLPLRQPAQTPARAPPQTPVRRPRPSLHRAVLLRSAQRVAMRREMQREEEEDAEEVEEVITGVVLEQSDEDEEEVEEGEEGSDEEMEDEDEQQPQQPQVSGWRKSLDVVRGGIGWALRAASLEARSEPQEEAPEHLNPDDEHGQLPVEVHDLTEEEDEGQGDYAHEEEEYEYQDGAEIQDAEMFVPEEYEQEEQFMNEDEDEDEADTVPELGPVSPVRLFTRPLVGGFAPSGAQGLGQGTGPRRVRIVEPWKVADIVVPIKTEGIKTEATENGAGGMGQTSEETNVVRISPAKAGTLKRERVTAEEREAIRERRRSALATPDTFFPGSSVRRAAARFPTDPSTPRLPSLIDAVNAVAGNVQGANWSKNEPGPSRELPKKSEVVTVKDDPEEDTQILLARMRSMVEGAKRRQSVGSAVSVARLSMSPRKRTGRFSLLAPQRPEEADADLEEQNEDEDVEMQDNIPQEGSTREPPVPEEHDVEMHDVPEDPKAHAEPALQTPRMDDLRHVFGGGAALPPKTPRLDGMRQMFAHGWQAATPALEGVGEMLATPTGYRAPVVVVSEEEEQEVQASEHAESQNPEAQGMQDEPEAPLEEDAEEIPEPPPTRSTRARKTPTPTPPAVRRTPRSVAATRQTQVIDLDTVPEDDAVNTASTSGTQPKSSNRMPTRPTIVDVSGDEGEPVPTTSKTVRRTRKATSDLEDTAPEPNKTIPARRTRKATSDIEDAPALATDKPARRTRTGRTPQPQPQPNTVPQLRGCAVHHAAERRQKLK</sequence>
<feature type="compositionally biased region" description="Acidic residues" evidence="1">
    <location>
        <begin position="719"/>
        <end position="734"/>
    </location>
</feature>
<dbReference type="Pfam" id="PF00498">
    <property type="entry name" value="FHA"/>
    <property type="match status" value="1"/>
</dbReference>
<dbReference type="PROSITE" id="PS50006">
    <property type="entry name" value="FHA_DOMAIN"/>
    <property type="match status" value="1"/>
</dbReference>
<evidence type="ECO:0000256" key="1">
    <source>
        <dbReference type="SAM" id="MobiDB-lite"/>
    </source>
</evidence>
<feature type="region of interest" description="Disordered" evidence="1">
    <location>
        <begin position="317"/>
        <end position="380"/>
    </location>
</feature>
<dbReference type="OrthoDB" id="6288785at2759"/>
<accession>M2RDR7</accession>
<dbReference type="SUPFAM" id="SSF49879">
    <property type="entry name" value="SMAD/FHA domain"/>
    <property type="match status" value="1"/>
</dbReference>
<name>M2RDR7_CERS8</name>
<dbReference type="STRING" id="914234.M2RDR7"/>
<feature type="region of interest" description="Disordered" evidence="1">
    <location>
        <begin position="832"/>
        <end position="1045"/>
    </location>
</feature>
<feature type="compositionally biased region" description="Polar residues" evidence="1">
    <location>
        <begin position="924"/>
        <end position="939"/>
    </location>
</feature>
<dbReference type="HOGENOM" id="CLU_006497_1_0_1"/>
<proteinExistence type="predicted"/>
<protein>
    <recommendedName>
        <fullName evidence="2">FHA domain-containing protein</fullName>
    </recommendedName>
</protein>
<dbReference type="InterPro" id="IPR000253">
    <property type="entry name" value="FHA_dom"/>
</dbReference>
<feature type="compositionally biased region" description="Low complexity" evidence="1">
    <location>
        <begin position="235"/>
        <end position="244"/>
    </location>
</feature>
<dbReference type="InterPro" id="IPR008984">
    <property type="entry name" value="SMAD_FHA_dom_sf"/>
</dbReference>
<dbReference type="SMART" id="SM00240">
    <property type="entry name" value="FHA"/>
    <property type="match status" value="1"/>
</dbReference>
<organism evidence="3 4">
    <name type="scientific">Ceriporiopsis subvermispora (strain B)</name>
    <name type="common">White-rot fungus</name>
    <name type="synonym">Gelatoporia subvermispora</name>
    <dbReference type="NCBI Taxonomy" id="914234"/>
    <lineage>
        <taxon>Eukaryota</taxon>
        <taxon>Fungi</taxon>
        <taxon>Dikarya</taxon>
        <taxon>Basidiomycota</taxon>
        <taxon>Agaricomycotina</taxon>
        <taxon>Agaricomycetes</taxon>
        <taxon>Polyporales</taxon>
        <taxon>Gelatoporiaceae</taxon>
        <taxon>Gelatoporia</taxon>
    </lineage>
</organism>
<evidence type="ECO:0000259" key="2">
    <source>
        <dbReference type="PROSITE" id="PS50006"/>
    </source>
</evidence>
<feature type="region of interest" description="Disordered" evidence="1">
    <location>
        <begin position="396"/>
        <end position="442"/>
    </location>
</feature>
<feature type="compositionally biased region" description="Acidic residues" evidence="1">
    <location>
        <begin position="342"/>
        <end position="367"/>
    </location>
</feature>
<feature type="compositionally biased region" description="Acidic residues" evidence="1">
    <location>
        <begin position="466"/>
        <end position="482"/>
    </location>
</feature>
<reference evidence="3 4" key="1">
    <citation type="journal article" date="2012" name="Proc. Natl. Acad. Sci. U.S.A.">
        <title>Comparative genomics of Ceriporiopsis subvermispora and Phanerochaete chrysosporium provide insight into selective ligninolysis.</title>
        <authorList>
            <person name="Fernandez-Fueyo E."/>
            <person name="Ruiz-Duenas F.J."/>
            <person name="Ferreira P."/>
            <person name="Floudas D."/>
            <person name="Hibbett D.S."/>
            <person name="Canessa P."/>
            <person name="Larrondo L.F."/>
            <person name="James T.Y."/>
            <person name="Seelenfreund D."/>
            <person name="Lobos S."/>
            <person name="Polanco R."/>
            <person name="Tello M."/>
            <person name="Honda Y."/>
            <person name="Watanabe T."/>
            <person name="Watanabe T."/>
            <person name="Ryu J.S."/>
            <person name="Kubicek C.P."/>
            <person name="Schmoll M."/>
            <person name="Gaskell J."/>
            <person name="Hammel K.E."/>
            <person name="St John F.J."/>
            <person name="Vanden Wymelenberg A."/>
            <person name="Sabat G."/>
            <person name="Splinter BonDurant S."/>
            <person name="Syed K."/>
            <person name="Yadav J.S."/>
            <person name="Doddapaneni H."/>
            <person name="Subramanian V."/>
            <person name="Lavin J.L."/>
            <person name="Oguiza J.A."/>
            <person name="Perez G."/>
            <person name="Pisabarro A.G."/>
            <person name="Ramirez L."/>
            <person name="Santoyo F."/>
            <person name="Master E."/>
            <person name="Coutinho P.M."/>
            <person name="Henrissat B."/>
            <person name="Lombard V."/>
            <person name="Magnuson J.K."/>
            <person name="Kuees U."/>
            <person name="Hori C."/>
            <person name="Igarashi K."/>
            <person name="Samejima M."/>
            <person name="Held B.W."/>
            <person name="Barry K.W."/>
            <person name="LaButti K.M."/>
            <person name="Lapidus A."/>
            <person name="Lindquist E.A."/>
            <person name="Lucas S.M."/>
            <person name="Riley R."/>
            <person name="Salamov A.A."/>
            <person name="Hoffmeister D."/>
            <person name="Schwenk D."/>
            <person name="Hadar Y."/>
            <person name="Yarden O."/>
            <person name="de Vries R.P."/>
            <person name="Wiebenga A."/>
            <person name="Stenlid J."/>
            <person name="Eastwood D."/>
            <person name="Grigoriev I.V."/>
            <person name="Berka R.M."/>
            <person name="Blanchette R.A."/>
            <person name="Kersten P."/>
            <person name="Martinez A.T."/>
            <person name="Vicuna R."/>
            <person name="Cullen D."/>
        </authorList>
    </citation>
    <scope>NUCLEOTIDE SEQUENCE [LARGE SCALE GENOMIC DNA]</scope>
    <source>
        <strain evidence="3 4">B</strain>
    </source>
</reference>
<feature type="region of interest" description="Disordered" evidence="1">
    <location>
        <begin position="679"/>
        <end position="756"/>
    </location>
</feature>
<feature type="compositionally biased region" description="Acidic residues" evidence="1">
    <location>
        <begin position="428"/>
        <end position="442"/>
    </location>
</feature>